<dbReference type="InterPro" id="IPR025714">
    <property type="entry name" value="Methyltranfer_dom"/>
</dbReference>
<dbReference type="Gene3D" id="3.40.50.150">
    <property type="entry name" value="Vaccinia Virus protein VP39"/>
    <property type="match status" value="1"/>
</dbReference>
<gene>
    <name evidence="2" type="ORF">TH19_18005</name>
</gene>
<dbReference type="SUPFAM" id="SSF53335">
    <property type="entry name" value="S-adenosyl-L-methionine-dependent methyltransferases"/>
    <property type="match status" value="1"/>
</dbReference>
<dbReference type="RefSeq" id="WP_114103644.1">
    <property type="nucleotide sequence ID" value="NZ_JPWF01000013.1"/>
</dbReference>
<dbReference type="InterPro" id="IPR029063">
    <property type="entry name" value="SAM-dependent_MTases_sf"/>
</dbReference>
<dbReference type="Pfam" id="PF13847">
    <property type="entry name" value="Methyltransf_31"/>
    <property type="match status" value="1"/>
</dbReference>
<comment type="caution">
    <text evidence="2">The sequence shown here is derived from an EMBL/GenBank/DDBJ whole genome shotgun (WGS) entry which is preliminary data.</text>
</comment>
<dbReference type="GO" id="GO:0008168">
    <property type="term" value="F:methyltransferase activity"/>
    <property type="evidence" value="ECO:0007669"/>
    <property type="project" value="UniProtKB-KW"/>
</dbReference>
<dbReference type="EMBL" id="JPWF01000013">
    <property type="protein sequence ID" value="RCK33076.1"/>
    <property type="molecule type" value="Genomic_DNA"/>
</dbReference>
<evidence type="ECO:0000313" key="3">
    <source>
        <dbReference type="Proteomes" id="UP000253226"/>
    </source>
</evidence>
<keyword evidence="2" id="KW-0808">Transferase</keyword>
<dbReference type="GO" id="GO:0032259">
    <property type="term" value="P:methylation"/>
    <property type="evidence" value="ECO:0007669"/>
    <property type="project" value="UniProtKB-KW"/>
</dbReference>
<dbReference type="Proteomes" id="UP000253226">
    <property type="component" value="Unassembled WGS sequence"/>
</dbReference>
<sequence>MIESERFWDSTAEKYARKPVDDEAAYAKTLERTSQHLSPEKHVLEIGCGTGITALKLAPFVAHITGMDISGRMIEIARDKARDQGIKNVTFLHGPHTEIPGQQDDKQFDVVMAFNVLHLLDDPAKTVRDLRLRLKAGGLLISKTPCLREKTVLLRPLIWVMQKLGKAPRVHFISYVTLDDMIRNAGFDIIASGIYPAKTGSRFIIAKRKQA</sequence>
<organism evidence="2 3">
    <name type="scientific">Thalassospira profundimaris</name>
    <dbReference type="NCBI Taxonomy" id="502049"/>
    <lineage>
        <taxon>Bacteria</taxon>
        <taxon>Pseudomonadati</taxon>
        <taxon>Pseudomonadota</taxon>
        <taxon>Alphaproteobacteria</taxon>
        <taxon>Rhodospirillales</taxon>
        <taxon>Thalassospiraceae</taxon>
        <taxon>Thalassospira</taxon>
    </lineage>
</organism>
<evidence type="ECO:0000313" key="2">
    <source>
        <dbReference type="EMBL" id="RCK33076.1"/>
    </source>
</evidence>
<dbReference type="PANTHER" id="PTHR43861">
    <property type="entry name" value="TRANS-ACONITATE 2-METHYLTRANSFERASE-RELATED"/>
    <property type="match status" value="1"/>
</dbReference>
<protein>
    <submittedName>
        <fullName evidence="2">Methyltransferase type 12</fullName>
    </submittedName>
</protein>
<feature type="domain" description="Methyltransferase" evidence="1">
    <location>
        <begin position="38"/>
        <end position="147"/>
    </location>
</feature>
<dbReference type="AlphaFoldDB" id="A0A367W155"/>
<proteinExistence type="predicted"/>
<accession>A0A367W155</accession>
<keyword evidence="2" id="KW-0489">Methyltransferase</keyword>
<reference evidence="2 3" key="1">
    <citation type="submission" date="2014-07" db="EMBL/GenBank/DDBJ databases">
        <title>Draft genome sequence of Thalassospira profundimaris 35.</title>
        <authorList>
            <person name="Lai Q."/>
            <person name="Shao Z."/>
        </authorList>
    </citation>
    <scope>NUCLEOTIDE SEQUENCE [LARGE SCALE GENOMIC DNA]</scope>
    <source>
        <strain evidence="2 3">35</strain>
    </source>
</reference>
<name>A0A367W155_9PROT</name>
<dbReference type="CDD" id="cd02440">
    <property type="entry name" value="AdoMet_MTases"/>
    <property type="match status" value="1"/>
</dbReference>
<evidence type="ECO:0000259" key="1">
    <source>
        <dbReference type="Pfam" id="PF13847"/>
    </source>
</evidence>
<dbReference type="OrthoDB" id="5642573at2"/>